<dbReference type="VEuPathDB" id="FungiDB:AFLA_012836"/>
<dbReference type="GO" id="GO:0031956">
    <property type="term" value="F:medium-chain fatty acid-CoA ligase activity"/>
    <property type="evidence" value="ECO:0007669"/>
    <property type="project" value="TreeGrafter"/>
</dbReference>
<dbReference type="AlphaFoldDB" id="A0A7U2MDU4"/>
<dbReference type="VEuPathDB" id="FungiDB:AFLA_000063"/>
<keyword evidence="4" id="KW-1185">Reference proteome</keyword>
<evidence type="ECO:0000313" key="3">
    <source>
        <dbReference type="EMBL" id="QRD81861.1"/>
    </source>
</evidence>
<name>A0A7U2MDU4_ASPFN</name>
<dbReference type="Pfam" id="PF13193">
    <property type="entry name" value="AMP-binding_C"/>
    <property type="match status" value="1"/>
</dbReference>
<dbReference type="InterPro" id="IPR045851">
    <property type="entry name" value="AMP-bd_C_sf"/>
</dbReference>
<feature type="domain" description="AMP-binding enzyme C-terminal" evidence="2">
    <location>
        <begin position="461"/>
        <end position="529"/>
    </location>
</feature>
<evidence type="ECO:0000313" key="4">
    <source>
        <dbReference type="Proteomes" id="UP000596276"/>
    </source>
</evidence>
<dbReference type="InterPro" id="IPR000873">
    <property type="entry name" value="AMP-dep_synth/lig_dom"/>
</dbReference>
<dbReference type="GO" id="GO:0006631">
    <property type="term" value="P:fatty acid metabolic process"/>
    <property type="evidence" value="ECO:0007669"/>
    <property type="project" value="TreeGrafter"/>
</dbReference>
<dbReference type="Gene3D" id="3.30.300.30">
    <property type="match status" value="1"/>
</dbReference>
<evidence type="ECO:0000259" key="1">
    <source>
        <dbReference type="Pfam" id="PF00501"/>
    </source>
</evidence>
<proteinExistence type="predicted"/>
<sequence length="563" mass="61733">MAHPSLSIVQGPREPPLCHLTLGQLMDQQSESFGSKDAIIVPWSGARLSFQVLCQHTQDIAKGLLAMGIGRGDRVAIFSGDDERFAALVVAVARIGAVLVVLNKTFTFLECDRAIRHTETSLFFIGDMVNFGSTRFLIQHIQTHPVPGLKQTVLIRTDYVDTHETLTWDDVLLLGNSVPQQALHQAQRSVQCHDTVYLQFTSGTAGLPKAAMLSHFGIINNGRMCGARLDLNPDDIVCCPPPLFHAFGLVSGLICSLACGATIVLPSRDFDASAVVDALKRYGCTVLHGVPTMFVAILQQLQHRKVKVKTVRAGMVGGMKVAPSLLDEIQATFSPMDLRIIYGMTETSAGSFMTAATDPAREKLETVGKALPHVQAKVVDSQNHILPKGIRGELCISGYLLQKGYYKNEEKTAEALVRDENGVIWIHTGDEASIDEKGYCRITGRIKDIIIRGGENIYPTEIEERLMEHPDIEQAAIVGLKDDKYGEVVAAFLQSLPQHNRPSLNDVKDWIWQVLGRHKAPVHVFWVGPGDPIGQYPVTGSGKIRKDVLREIGNNMIAGQENN</sequence>
<dbReference type="SUPFAM" id="SSF56801">
    <property type="entry name" value="Acetyl-CoA synthetase-like"/>
    <property type="match status" value="1"/>
</dbReference>
<dbReference type="Proteomes" id="UP000596276">
    <property type="component" value="Chromosome 2"/>
</dbReference>
<dbReference type="Pfam" id="PF00501">
    <property type="entry name" value="AMP-binding"/>
    <property type="match status" value="1"/>
</dbReference>
<accession>A0A7U2MDU4</accession>
<reference evidence="4" key="1">
    <citation type="journal article" date="2021" name="G3 (Bethesda)">
        <title>Chromosome assembled and annotated genome sequence of Aspergillus flavus NRRL 3357.</title>
        <authorList>
            <person name="Skerker J.M."/>
            <person name="Pianalto K.M."/>
            <person name="Mondo S.J."/>
            <person name="Yang K."/>
            <person name="Arkin A.P."/>
            <person name="Keller N.P."/>
            <person name="Grigoriev I.V."/>
            <person name="Louise Glass N.L."/>
        </authorList>
    </citation>
    <scope>NUCLEOTIDE SEQUENCE [LARGE SCALE GENOMIC DNA]</scope>
    <source>
        <strain evidence="4">ATCC 200026 / FGSC A1120 / IAM 13836 / NRRL 3357 / JCM 12722 / SRRC 167</strain>
    </source>
</reference>
<organism evidence="3 4">
    <name type="scientific">Aspergillus flavus (strain ATCC 200026 / FGSC A1120 / IAM 13836 / NRRL 3357 / JCM 12722 / SRRC 167)</name>
    <dbReference type="NCBI Taxonomy" id="332952"/>
    <lineage>
        <taxon>Eukaryota</taxon>
        <taxon>Fungi</taxon>
        <taxon>Dikarya</taxon>
        <taxon>Ascomycota</taxon>
        <taxon>Pezizomycotina</taxon>
        <taxon>Eurotiomycetes</taxon>
        <taxon>Eurotiomycetidae</taxon>
        <taxon>Eurotiales</taxon>
        <taxon>Aspergillaceae</taxon>
        <taxon>Aspergillus</taxon>
        <taxon>Aspergillus subgen. Circumdati</taxon>
    </lineage>
</organism>
<dbReference type="PANTHER" id="PTHR43201:SF6">
    <property type="entry name" value="ACYL COA SYNTHETASE (EUROFUNG)"/>
    <property type="match status" value="1"/>
</dbReference>
<dbReference type="InterPro" id="IPR042099">
    <property type="entry name" value="ANL_N_sf"/>
</dbReference>
<evidence type="ECO:0000259" key="2">
    <source>
        <dbReference type="Pfam" id="PF13193"/>
    </source>
</evidence>
<dbReference type="VEuPathDB" id="FungiDB:F9C07_1202954"/>
<dbReference type="EMBL" id="CP044622">
    <property type="protein sequence ID" value="QRD81861.1"/>
    <property type="molecule type" value="Genomic_DNA"/>
</dbReference>
<dbReference type="InterPro" id="IPR025110">
    <property type="entry name" value="AMP-bd_C"/>
</dbReference>
<protein>
    <submittedName>
        <fullName evidence="3">Uncharacterized protein</fullName>
    </submittedName>
</protein>
<dbReference type="PANTHER" id="PTHR43201">
    <property type="entry name" value="ACYL-COA SYNTHETASE"/>
    <property type="match status" value="1"/>
</dbReference>
<feature type="domain" description="AMP-dependent synthetase/ligase" evidence="1">
    <location>
        <begin position="31"/>
        <end position="406"/>
    </location>
</feature>
<gene>
    <name evidence="3" type="ORF">F9C07_1202954</name>
</gene>
<dbReference type="Gene3D" id="3.40.50.12780">
    <property type="entry name" value="N-terminal domain of ligase-like"/>
    <property type="match status" value="1"/>
</dbReference>